<proteinExistence type="predicted"/>
<dbReference type="EMBL" id="FOSG01000030">
    <property type="protein sequence ID" value="SFL86896.1"/>
    <property type="molecule type" value="Genomic_DNA"/>
</dbReference>
<dbReference type="AlphaFoldDB" id="A0A1I4L7Q5"/>
<evidence type="ECO:0000256" key="1">
    <source>
        <dbReference type="SAM" id="MobiDB-lite"/>
    </source>
</evidence>
<evidence type="ECO:0000313" key="2">
    <source>
        <dbReference type="EMBL" id="SFL86896.1"/>
    </source>
</evidence>
<reference evidence="3" key="1">
    <citation type="submission" date="2016-10" db="EMBL/GenBank/DDBJ databases">
        <authorList>
            <person name="Varghese N."/>
            <person name="Submissions S."/>
        </authorList>
    </citation>
    <scope>NUCLEOTIDE SEQUENCE [LARGE SCALE GENOMIC DNA]</scope>
    <source>
        <strain evidence="3">PL19</strain>
    </source>
</reference>
<gene>
    <name evidence="2" type="ORF">SAMN05192584_13023</name>
</gene>
<name>A0A1I4L7Q5_9ACTN</name>
<dbReference type="OrthoDB" id="3855669at2"/>
<dbReference type="Proteomes" id="UP000198928">
    <property type="component" value="Unassembled WGS sequence"/>
</dbReference>
<dbReference type="RefSeq" id="WP_093852343.1">
    <property type="nucleotide sequence ID" value="NZ_FOSG01000030.1"/>
</dbReference>
<feature type="region of interest" description="Disordered" evidence="1">
    <location>
        <begin position="30"/>
        <end position="52"/>
    </location>
</feature>
<protein>
    <submittedName>
        <fullName evidence="2">Uncharacterized protein</fullName>
    </submittedName>
</protein>
<sequence length="79" mass="8537">MSDKGALDVGTLALDERTGRVGRVMDHLGSHVQLRPPGGGLEWDADPGQVRPVTPKERLTARLAEVNAYSRNPYGKDAL</sequence>
<accession>A0A1I4L7Q5</accession>
<evidence type="ECO:0000313" key="3">
    <source>
        <dbReference type="Proteomes" id="UP000198928"/>
    </source>
</evidence>
<keyword evidence="3" id="KW-1185">Reference proteome</keyword>
<organism evidence="2 3">
    <name type="scientific">Streptomyces pini</name>
    <dbReference type="NCBI Taxonomy" id="1520580"/>
    <lineage>
        <taxon>Bacteria</taxon>
        <taxon>Bacillati</taxon>
        <taxon>Actinomycetota</taxon>
        <taxon>Actinomycetes</taxon>
        <taxon>Kitasatosporales</taxon>
        <taxon>Streptomycetaceae</taxon>
        <taxon>Streptomyces</taxon>
    </lineage>
</organism>